<sequence length="110" mass="12419">MSTIIKTGGGVPVQDYEALQAQLNSLQNQYNSLQSEHNTLVGDYAYYRQTHAHTNEEYEAHDIVRSKTIGIWCRWYGGEKGHQLIVDGNEIGYTGQNGDSSRTVYYTVTI</sequence>
<proteinExistence type="predicted"/>
<organism evidence="2 3">
    <name type="scientific">Stecheria intestinalis</name>
    <dbReference type="NCBI Taxonomy" id="2606630"/>
    <lineage>
        <taxon>Bacteria</taxon>
        <taxon>Bacillati</taxon>
        <taxon>Bacillota</taxon>
        <taxon>Erysipelotrichia</taxon>
        <taxon>Erysipelotrichales</taxon>
        <taxon>Erysipelotrichaceae</taxon>
        <taxon>Stecheria</taxon>
    </lineage>
</organism>
<keyword evidence="1" id="KW-0175">Coiled coil</keyword>
<dbReference type="Proteomes" id="UP000461880">
    <property type="component" value="Unassembled WGS sequence"/>
</dbReference>
<keyword evidence="3" id="KW-1185">Reference proteome</keyword>
<comment type="caution">
    <text evidence="2">The sequence shown here is derived from an EMBL/GenBank/DDBJ whole genome shotgun (WGS) entry which is preliminary data.</text>
</comment>
<reference evidence="2 3" key="1">
    <citation type="submission" date="2019-08" db="EMBL/GenBank/DDBJ databases">
        <title>In-depth cultivation of the pig gut microbiome towards novel bacterial diversity and tailored functional studies.</title>
        <authorList>
            <person name="Wylensek D."/>
            <person name="Hitch T.C.A."/>
            <person name="Clavel T."/>
        </authorList>
    </citation>
    <scope>NUCLEOTIDE SEQUENCE [LARGE SCALE GENOMIC DNA]</scope>
    <source>
        <strain evidence="2 3">Oil+RF-744-GAM-WT-6</strain>
    </source>
</reference>
<gene>
    <name evidence="2" type="ORF">FYJ51_01870</name>
</gene>
<dbReference type="EMBL" id="VUMN01000002">
    <property type="protein sequence ID" value="MSS57658.1"/>
    <property type="molecule type" value="Genomic_DNA"/>
</dbReference>
<dbReference type="RefSeq" id="WP_154502576.1">
    <property type="nucleotide sequence ID" value="NZ_VUMN01000002.1"/>
</dbReference>
<accession>A0A7X2NQP8</accession>
<evidence type="ECO:0000313" key="2">
    <source>
        <dbReference type="EMBL" id="MSS57658.1"/>
    </source>
</evidence>
<name>A0A7X2NQP8_9FIRM</name>
<protein>
    <submittedName>
        <fullName evidence="2">Uncharacterized protein</fullName>
    </submittedName>
</protein>
<evidence type="ECO:0000256" key="1">
    <source>
        <dbReference type="SAM" id="Coils"/>
    </source>
</evidence>
<feature type="coiled-coil region" evidence="1">
    <location>
        <begin position="16"/>
        <end position="43"/>
    </location>
</feature>
<dbReference type="AlphaFoldDB" id="A0A7X2NQP8"/>
<evidence type="ECO:0000313" key="3">
    <source>
        <dbReference type="Proteomes" id="UP000461880"/>
    </source>
</evidence>